<dbReference type="AlphaFoldDB" id="A0A381YV17"/>
<sequence length="49" mass="6029">MYCGPWSSSTWAKELNNDFYSKQNTDIEWKKHVLNALYKKIENFDERLW</sequence>
<reference evidence="1" key="1">
    <citation type="submission" date="2018-05" db="EMBL/GenBank/DDBJ databases">
        <authorList>
            <person name="Lanie J.A."/>
            <person name="Ng W.-L."/>
            <person name="Kazmierczak K.M."/>
            <person name="Andrzejewski T.M."/>
            <person name="Davidsen T.M."/>
            <person name="Wayne K.J."/>
            <person name="Tettelin H."/>
            <person name="Glass J.I."/>
            <person name="Rusch D."/>
            <person name="Podicherti R."/>
            <person name="Tsui H.-C.T."/>
            <person name="Winkler M.E."/>
        </authorList>
    </citation>
    <scope>NUCLEOTIDE SEQUENCE</scope>
</reference>
<proteinExistence type="predicted"/>
<dbReference type="EMBL" id="UINC01019119">
    <property type="protein sequence ID" value="SVA80804.1"/>
    <property type="molecule type" value="Genomic_DNA"/>
</dbReference>
<gene>
    <name evidence="1" type="ORF">METZ01_LOCUS133658</name>
</gene>
<protein>
    <submittedName>
        <fullName evidence="1">Uncharacterized protein</fullName>
    </submittedName>
</protein>
<organism evidence="1">
    <name type="scientific">marine metagenome</name>
    <dbReference type="NCBI Taxonomy" id="408172"/>
    <lineage>
        <taxon>unclassified sequences</taxon>
        <taxon>metagenomes</taxon>
        <taxon>ecological metagenomes</taxon>
    </lineage>
</organism>
<accession>A0A381YV17</accession>
<feature type="non-terminal residue" evidence="1">
    <location>
        <position position="49"/>
    </location>
</feature>
<name>A0A381YV17_9ZZZZ</name>
<evidence type="ECO:0000313" key="1">
    <source>
        <dbReference type="EMBL" id="SVA80804.1"/>
    </source>
</evidence>